<comment type="function">
    <text evidence="14">Transcription factor that binds to the CACCC box in the promoter of target genes such as HBB/beta globin or NOV and activates their transcription. Might be involved in transcriptional regulation by modulating the binding of the RARA nuclear receptor to RARE DNA elements.</text>
</comment>
<feature type="domain" description="C2H2-type" evidence="20">
    <location>
        <begin position="486"/>
        <end position="515"/>
    </location>
</feature>
<keyword evidence="12" id="KW-0804">Transcription</keyword>
<dbReference type="GO" id="GO:0005634">
    <property type="term" value="C:nucleus"/>
    <property type="evidence" value="ECO:0007669"/>
    <property type="project" value="UniProtKB-SubCell"/>
</dbReference>
<dbReference type="FunFam" id="3.30.160.60:FF:000018">
    <property type="entry name" value="Krueppel-like factor 15"/>
    <property type="match status" value="1"/>
</dbReference>
<feature type="compositionally biased region" description="Basic residues" evidence="19">
    <location>
        <begin position="301"/>
        <end position="311"/>
    </location>
</feature>
<dbReference type="InterPro" id="IPR013087">
    <property type="entry name" value="Znf_C2H2_type"/>
</dbReference>
<dbReference type="AlphaFoldDB" id="A0AA36BCI2"/>
<dbReference type="PANTHER" id="PTHR23235:SF156">
    <property type="entry name" value="KRUPPEL-LIKE FACTOR 18"/>
    <property type="match status" value="1"/>
</dbReference>
<dbReference type="GO" id="GO:0045893">
    <property type="term" value="P:positive regulation of DNA-templated transcription"/>
    <property type="evidence" value="ECO:0007669"/>
    <property type="project" value="UniProtKB-ARBA"/>
</dbReference>
<evidence type="ECO:0000256" key="5">
    <source>
        <dbReference type="ARBA" id="ARBA00022737"/>
    </source>
</evidence>
<evidence type="ECO:0000256" key="2">
    <source>
        <dbReference type="ARBA" id="ARBA00006991"/>
    </source>
</evidence>
<keyword evidence="6 18" id="KW-0863">Zinc-finger</keyword>
<evidence type="ECO:0000256" key="16">
    <source>
        <dbReference type="ARBA" id="ARBA00068012"/>
    </source>
</evidence>
<feature type="domain" description="C2H2-type" evidence="20">
    <location>
        <begin position="546"/>
        <end position="569"/>
    </location>
</feature>
<organism evidence="21 22">
    <name type="scientific">Octopus vulgaris</name>
    <name type="common">Common octopus</name>
    <dbReference type="NCBI Taxonomy" id="6645"/>
    <lineage>
        <taxon>Eukaryota</taxon>
        <taxon>Metazoa</taxon>
        <taxon>Spiralia</taxon>
        <taxon>Lophotrochozoa</taxon>
        <taxon>Mollusca</taxon>
        <taxon>Cephalopoda</taxon>
        <taxon>Coleoidea</taxon>
        <taxon>Octopodiformes</taxon>
        <taxon>Octopoda</taxon>
        <taxon>Incirrata</taxon>
        <taxon>Octopodidae</taxon>
        <taxon>Octopus</taxon>
    </lineage>
</organism>
<proteinExistence type="inferred from homology"/>
<reference evidence="21" key="1">
    <citation type="submission" date="2023-08" db="EMBL/GenBank/DDBJ databases">
        <authorList>
            <person name="Alioto T."/>
            <person name="Alioto T."/>
            <person name="Gomez Garrido J."/>
        </authorList>
    </citation>
    <scope>NUCLEOTIDE SEQUENCE</scope>
</reference>
<keyword evidence="7" id="KW-0862">Zinc</keyword>
<comment type="subcellular location">
    <subcellularLocation>
        <location evidence="1">Nucleus</location>
    </subcellularLocation>
</comment>
<keyword evidence="8" id="KW-0832">Ubl conjugation</keyword>
<dbReference type="PANTHER" id="PTHR23235">
    <property type="entry name" value="KRUEPPEL-LIKE TRANSCRIPTION FACTOR"/>
    <property type="match status" value="1"/>
</dbReference>
<evidence type="ECO:0000256" key="19">
    <source>
        <dbReference type="SAM" id="MobiDB-lite"/>
    </source>
</evidence>
<feature type="region of interest" description="Disordered" evidence="19">
    <location>
        <begin position="131"/>
        <end position="152"/>
    </location>
</feature>
<dbReference type="GO" id="GO:0000981">
    <property type="term" value="F:DNA-binding transcription factor activity, RNA polymerase II-specific"/>
    <property type="evidence" value="ECO:0007669"/>
    <property type="project" value="TreeGrafter"/>
</dbReference>
<keyword evidence="4" id="KW-0479">Metal-binding</keyword>
<feature type="region of interest" description="Disordered" evidence="19">
    <location>
        <begin position="299"/>
        <end position="325"/>
    </location>
</feature>
<dbReference type="FunFam" id="3.30.160.60:FF:000237">
    <property type="entry name" value="Krueppel-like factor 2"/>
    <property type="match status" value="1"/>
</dbReference>
<sequence length="569" mass="63827">MITATAPPTNMAQVLEPIITTTSSSVLNSKTCANNNNNNSNNNSNTNSNNNTTTAKINTNTSNANNASTNNNNTSANTNTNNTNSSSSATSAFDHYKETFELQRTWQEVENLLYQDNTPYETSMLHIMSQSDQLSLGPSRPTHNQPPQSSMNTSANMPTVGNLHILAMSNSGVNNNNSSNTTTTDNLNNSVNNPSNVMVPSNSISGSNLSSLAVMSNLMKQHSYSSQLSYLLGNHRGQEQMLDNYEHLLDLDFILNNTAENQSLYQEEPIMKIKQETLEPLPDFHSAFLDIPDIKFDTESHHHHHHHHHHQQQQQQQHQHHHSSNPVDMMTVKSEYKTSPMNVIPKQEYGSLASSCATYNATLNSLPAGAAQQPNQIHYVIPGHMSPPASPEMHDERKQMQCNQLGMMHPHHPHQQSILLPPHILPKLGNPQNTMLQLPHPMITPPASPQLVDLLLPQQQAIVEGGVNVPKKRGRRSWGRKRQTNHTCTHTGCSKTYTKSSHLKAHLRTHTGEKPYHCNWKGCGWKFARSDELTRHYRKHTGDRPFQCHLCERAFSRSDHLSLHMKRHI</sequence>
<evidence type="ECO:0000256" key="11">
    <source>
        <dbReference type="ARBA" id="ARBA00023159"/>
    </source>
</evidence>
<evidence type="ECO:0000256" key="8">
    <source>
        <dbReference type="ARBA" id="ARBA00022843"/>
    </source>
</evidence>
<dbReference type="InterPro" id="IPR036236">
    <property type="entry name" value="Znf_C2H2_sf"/>
</dbReference>
<comment type="subunit">
    <text evidence="15">Interacts with WWP1.</text>
</comment>
<evidence type="ECO:0000256" key="4">
    <source>
        <dbReference type="ARBA" id="ARBA00022723"/>
    </source>
</evidence>
<evidence type="ECO:0000256" key="10">
    <source>
        <dbReference type="ARBA" id="ARBA00023125"/>
    </source>
</evidence>
<accession>A0AA36BCI2</accession>
<evidence type="ECO:0000256" key="9">
    <source>
        <dbReference type="ARBA" id="ARBA00023015"/>
    </source>
</evidence>
<evidence type="ECO:0000256" key="18">
    <source>
        <dbReference type="PROSITE-ProRule" id="PRU00042"/>
    </source>
</evidence>
<dbReference type="GO" id="GO:0008270">
    <property type="term" value="F:zinc ion binding"/>
    <property type="evidence" value="ECO:0007669"/>
    <property type="project" value="UniProtKB-KW"/>
</dbReference>
<dbReference type="PROSITE" id="PS00028">
    <property type="entry name" value="ZINC_FINGER_C2H2_1"/>
    <property type="match status" value="3"/>
</dbReference>
<evidence type="ECO:0000259" key="20">
    <source>
        <dbReference type="PROSITE" id="PS50157"/>
    </source>
</evidence>
<dbReference type="SMART" id="SM00355">
    <property type="entry name" value="ZnF_C2H2"/>
    <property type="match status" value="3"/>
</dbReference>
<evidence type="ECO:0000256" key="12">
    <source>
        <dbReference type="ARBA" id="ARBA00023163"/>
    </source>
</evidence>
<evidence type="ECO:0000256" key="15">
    <source>
        <dbReference type="ARBA" id="ARBA00064490"/>
    </source>
</evidence>
<evidence type="ECO:0000313" key="21">
    <source>
        <dbReference type="EMBL" id="CAI9731868.1"/>
    </source>
</evidence>
<evidence type="ECO:0000256" key="13">
    <source>
        <dbReference type="ARBA" id="ARBA00023242"/>
    </source>
</evidence>
<evidence type="ECO:0000256" key="3">
    <source>
        <dbReference type="ARBA" id="ARBA00022553"/>
    </source>
</evidence>
<comment type="similarity">
    <text evidence="2">Belongs to the krueppel C2H2-type zinc-finger protein family.</text>
</comment>
<dbReference type="SUPFAM" id="SSF57667">
    <property type="entry name" value="beta-beta-alpha zinc fingers"/>
    <property type="match status" value="2"/>
</dbReference>
<evidence type="ECO:0000256" key="6">
    <source>
        <dbReference type="ARBA" id="ARBA00022771"/>
    </source>
</evidence>
<dbReference type="Gene3D" id="3.30.160.60">
    <property type="entry name" value="Classic Zinc Finger"/>
    <property type="match status" value="3"/>
</dbReference>
<feature type="region of interest" description="Disordered" evidence="19">
    <location>
        <begin position="29"/>
        <end position="90"/>
    </location>
</feature>
<keyword evidence="13" id="KW-0539">Nucleus</keyword>
<keyword evidence="3" id="KW-0597">Phosphoprotein</keyword>
<name>A0AA36BCI2_OCTVU</name>
<dbReference type="FunFam" id="3.30.160.60:FF:001156">
    <property type="entry name" value="Zinc finger protein 407"/>
    <property type="match status" value="1"/>
</dbReference>
<protein>
    <recommendedName>
        <fullName evidence="16">Krueppel-like factor 2</fullName>
    </recommendedName>
    <alternativeName>
        <fullName evidence="17">Lung krueppel-like factor</fullName>
    </alternativeName>
</protein>
<keyword evidence="10" id="KW-0238">DNA-binding</keyword>
<gene>
    <name evidence="21" type="ORF">OCTVUL_1B017958</name>
</gene>
<dbReference type="PROSITE" id="PS50157">
    <property type="entry name" value="ZINC_FINGER_C2H2_2"/>
    <property type="match status" value="3"/>
</dbReference>
<evidence type="ECO:0000256" key="14">
    <source>
        <dbReference type="ARBA" id="ARBA00055776"/>
    </source>
</evidence>
<keyword evidence="22" id="KW-1185">Reference proteome</keyword>
<evidence type="ECO:0000313" key="22">
    <source>
        <dbReference type="Proteomes" id="UP001162480"/>
    </source>
</evidence>
<feature type="domain" description="C2H2-type" evidence="20">
    <location>
        <begin position="516"/>
        <end position="545"/>
    </location>
</feature>
<keyword evidence="9" id="KW-0805">Transcription regulation</keyword>
<dbReference type="Pfam" id="PF00096">
    <property type="entry name" value="zf-C2H2"/>
    <property type="match status" value="3"/>
</dbReference>
<evidence type="ECO:0000256" key="7">
    <source>
        <dbReference type="ARBA" id="ARBA00022833"/>
    </source>
</evidence>
<dbReference type="EMBL" id="OX597826">
    <property type="protein sequence ID" value="CAI9731868.1"/>
    <property type="molecule type" value="Genomic_DNA"/>
</dbReference>
<keyword evidence="5" id="KW-0677">Repeat</keyword>
<evidence type="ECO:0000256" key="1">
    <source>
        <dbReference type="ARBA" id="ARBA00004123"/>
    </source>
</evidence>
<keyword evidence="11" id="KW-0010">Activator</keyword>
<dbReference type="Proteomes" id="UP001162480">
    <property type="component" value="Chromosome 13"/>
</dbReference>
<evidence type="ECO:0000256" key="17">
    <source>
        <dbReference type="ARBA" id="ARBA00080631"/>
    </source>
</evidence>
<dbReference type="GO" id="GO:0000978">
    <property type="term" value="F:RNA polymerase II cis-regulatory region sequence-specific DNA binding"/>
    <property type="evidence" value="ECO:0007669"/>
    <property type="project" value="TreeGrafter"/>
</dbReference>